<protein>
    <submittedName>
        <fullName evidence="2">Uncharacterized protein</fullName>
    </submittedName>
</protein>
<evidence type="ECO:0000313" key="2">
    <source>
        <dbReference type="EMBL" id="CAF1432515.1"/>
    </source>
</evidence>
<evidence type="ECO:0000313" key="3">
    <source>
        <dbReference type="EMBL" id="CAF4104062.1"/>
    </source>
</evidence>
<dbReference type="EMBL" id="CAJNOQ010018603">
    <property type="protein sequence ID" value="CAF1432515.1"/>
    <property type="molecule type" value="Genomic_DNA"/>
</dbReference>
<sequence length="125" mass="14731">MNFETNYHTPKLVLVDKQYKAVCQIGDMGTFSDRFLLAFIEPHPKWGNQFMTKHFQFVDVNTVRWGYENRVFNLEIIEDTDGLVEKYGGKFPVRFIFQYDSIPKNLQPQLYCAPVTNVEDVFCFT</sequence>
<dbReference type="EMBL" id="CAJNOK010019380">
    <property type="protein sequence ID" value="CAF1298431.1"/>
    <property type="molecule type" value="Genomic_DNA"/>
</dbReference>
<name>A0A815N2L5_9BILA</name>
<dbReference type="AlphaFoldDB" id="A0A815N2L5"/>
<dbReference type="Proteomes" id="UP000663829">
    <property type="component" value="Unassembled WGS sequence"/>
</dbReference>
<dbReference type="Proteomes" id="UP000682733">
    <property type="component" value="Unassembled WGS sequence"/>
</dbReference>
<proteinExistence type="predicted"/>
<organism evidence="2 5">
    <name type="scientific">Didymodactylos carnosus</name>
    <dbReference type="NCBI Taxonomy" id="1234261"/>
    <lineage>
        <taxon>Eukaryota</taxon>
        <taxon>Metazoa</taxon>
        <taxon>Spiralia</taxon>
        <taxon>Gnathifera</taxon>
        <taxon>Rotifera</taxon>
        <taxon>Eurotatoria</taxon>
        <taxon>Bdelloidea</taxon>
        <taxon>Philodinida</taxon>
        <taxon>Philodinidae</taxon>
        <taxon>Didymodactylos</taxon>
    </lineage>
</organism>
<evidence type="ECO:0000313" key="4">
    <source>
        <dbReference type="EMBL" id="CAF4310788.1"/>
    </source>
</evidence>
<reference evidence="2" key="1">
    <citation type="submission" date="2021-02" db="EMBL/GenBank/DDBJ databases">
        <authorList>
            <person name="Nowell W R."/>
        </authorList>
    </citation>
    <scope>NUCLEOTIDE SEQUENCE</scope>
</reference>
<dbReference type="Proteomes" id="UP000677228">
    <property type="component" value="Unassembled WGS sequence"/>
</dbReference>
<keyword evidence="5" id="KW-1185">Reference proteome</keyword>
<comment type="caution">
    <text evidence="2">The sequence shown here is derived from an EMBL/GenBank/DDBJ whole genome shotgun (WGS) entry which is preliminary data.</text>
</comment>
<dbReference type="EMBL" id="CAJOBA010040954">
    <property type="protein sequence ID" value="CAF4104062.1"/>
    <property type="molecule type" value="Genomic_DNA"/>
</dbReference>
<dbReference type="EMBL" id="CAJOBC010084038">
    <property type="protein sequence ID" value="CAF4310788.1"/>
    <property type="molecule type" value="Genomic_DNA"/>
</dbReference>
<gene>
    <name evidence="2" type="ORF">GPM918_LOCUS34060</name>
    <name evidence="1" type="ORF">OVA965_LOCUS28416</name>
    <name evidence="4" type="ORF">SRO942_LOCUS34756</name>
    <name evidence="3" type="ORF">TMI583_LOCUS29167</name>
</gene>
<evidence type="ECO:0000313" key="1">
    <source>
        <dbReference type="EMBL" id="CAF1298431.1"/>
    </source>
</evidence>
<evidence type="ECO:0000313" key="5">
    <source>
        <dbReference type="Proteomes" id="UP000663829"/>
    </source>
</evidence>
<dbReference type="Proteomes" id="UP000681722">
    <property type="component" value="Unassembled WGS sequence"/>
</dbReference>
<accession>A0A815N2L5</accession>